<organism evidence="2 3">
    <name type="scientific">Catenaria anguillulae PL171</name>
    <dbReference type="NCBI Taxonomy" id="765915"/>
    <lineage>
        <taxon>Eukaryota</taxon>
        <taxon>Fungi</taxon>
        <taxon>Fungi incertae sedis</taxon>
        <taxon>Blastocladiomycota</taxon>
        <taxon>Blastocladiomycetes</taxon>
        <taxon>Blastocladiales</taxon>
        <taxon>Catenariaceae</taxon>
        <taxon>Catenaria</taxon>
    </lineage>
</organism>
<dbReference type="STRING" id="765915.A0A1Y2HAS8"/>
<feature type="compositionally biased region" description="Low complexity" evidence="1">
    <location>
        <begin position="218"/>
        <end position="228"/>
    </location>
</feature>
<comment type="caution">
    <text evidence="2">The sequence shown here is derived from an EMBL/GenBank/DDBJ whole genome shotgun (WGS) entry which is preliminary data.</text>
</comment>
<feature type="compositionally biased region" description="Low complexity" evidence="1">
    <location>
        <begin position="123"/>
        <end position="138"/>
    </location>
</feature>
<dbReference type="GO" id="GO:0034198">
    <property type="term" value="P:cellular response to amino acid starvation"/>
    <property type="evidence" value="ECO:0007669"/>
    <property type="project" value="TreeGrafter"/>
</dbReference>
<dbReference type="PANTHER" id="PTHR15435">
    <property type="entry name" value="KICSTOR COMPLEX PROTEIN KAPTIN"/>
    <property type="match status" value="1"/>
</dbReference>
<dbReference type="InterPro" id="IPR028994">
    <property type="entry name" value="Integrin_alpha_N"/>
</dbReference>
<dbReference type="EMBL" id="MCFL01000056">
    <property type="protein sequence ID" value="ORZ31710.1"/>
    <property type="molecule type" value="Genomic_DNA"/>
</dbReference>
<dbReference type="GO" id="GO:1904262">
    <property type="term" value="P:negative regulation of TORC1 signaling"/>
    <property type="evidence" value="ECO:0007669"/>
    <property type="project" value="TreeGrafter"/>
</dbReference>
<protein>
    <submittedName>
        <fullName evidence="2">Uncharacterized protein</fullName>
    </submittedName>
</protein>
<dbReference type="OrthoDB" id="10267127at2759"/>
<dbReference type="PANTHER" id="PTHR15435:SF2">
    <property type="entry name" value="KICSTOR COMPLEX PROTEIN KAPTIN"/>
    <property type="match status" value="1"/>
</dbReference>
<proteinExistence type="predicted"/>
<sequence>MTVLAPPDTTGNPHAPASAPAVAGSAARRRASGPHPEQPSRSGSGSESLSAFPSLPPTPAAPRPSNTSRSPFPLVEIHVARFGSHAAYARATAFASIGMYSSVPTRLPVTAMHPAFVHTATATAPTATSSTSAGSGTSLDDGPQQQQPTGLLSPSFMPISCHVSPVRPLDALSLATAANATTTIPPGTVNDDDGSHTAPPGGADPGSRSFGARSVDISPPAITSPSASSAAPHVSMVAPLAATAPASGSPTIHILSVSSNNHLLCLLASTGHWNSVEVPLGSIPPGAQALALHASERATAFNFADVVAGKLKSARGSKRGGTKAGGAKSNLVVAVTLEIPPADDNGKPSYALHIYGANTPGSTLERRLFGLAADVQVIPVEYRPLQIQHVEIHLEGFEPNALLVTDQDGPIHIYAEVCTRLRFLQVALDRVFDNFPQINSNVSRVNIHDSDTTRYLGLGYASGELVLIVDHRDPDSGLFDRARQSIHILPLYFTPITAIHFFTAPHLPSTSTSTRQTPGLHLAVAAASEPALVLPNIHTSLPEVPHALELPHSCTYDTVTCITSEPVLWNGKWQLLLGTYGQRILMYDVDPGVNGFELVGIKTMAYPVYNLVWTDLDGDGVRELVVVSMYCLHVLQVWRFFFCFSCM</sequence>
<dbReference type="SUPFAM" id="SSF69318">
    <property type="entry name" value="Integrin alpha N-terminal domain"/>
    <property type="match status" value="1"/>
</dbReference>
<dbReference type="Proteomes" id="UP000193411">
    <property type="component" value="Unassembled WGS sequence"/>
</dbReference>
<feature type="compositionally biased region" description="Polar residues" evidence="1">
    <location>
        <begin position="143"/>
        <end position="152"/>
    </location>
</feature>
<keyword evidence="3" id="KW-1185">Reference proteome</keyword>
<evidence type="ECO:0000256" key="1">
    <source>
        <dbReference type="SAM" id="MobiDB-lite"/>
    </source>
</evidence>
<feature type="compositionally biased region" description="Low complexity" evidence="1">
    <location>
        <begin position="13"/>
        <end position="26"/>
    </location>
</feature>
<accession>A0A1Y2HAS8</accession>
<feature type="compositionally biased region" description="Low complexity" evidence="1">
    <location>
        <begin position="33"/>
        <end position="53"/>
    </location>
</feature>
<feature type="region of interest" description="Disordered" evidence="1">
    <location>
        <begin position="123"/>
        <end position="156"/>
    </location>
</feature>
<reference evidence="2 3" key="1">
    <citation type="submission" date="2016-07" db="EMBL/GenBank/DDBJ databases">
        <title>Pervasive Adenine N6-methylation of Active Genes in Fungi.</title>
        <authorList>
            <consortium name="DOE Joint Genome Institute"/>
            <person name="Mondo S.J."/>
            <person name="Dannebaum R.O."/>
            <person name="Kuo R.C."/>
            <person name="Labutti K."/>
            <person name="Haridas S."/>
            <person name="Kuo A."/>
            <person name="Salamov A."/>
            <person name="Ahrendt S.R."/>
            <person name="Lipzen A."/>
            <person name="Sullivan W."/>
            <person name="Andreopoulos W.B."/>
            <person name="Clum A."/>
            <person name="Lindquist E."/>
            <person name="Daum C."/>
            <person name="Ramamoorthy G.K."/>
            <person name="Gryganskyi A."/>
            <person name="Culley D."/>
            <person name="Magnuson J.K."/>
            <person name="James T.Y."/>
            <person name="O'Malley M.A."/>
            <person name="Stajich J.E."/>
            <person name="Spatafora J.W."/>
            <person name="Visel A."/>
            <person name="Grigoriev I.V."/>
        </authorList>
    </citation>
    <scope>NUCLEOTIDE SEQUENCE [LARGE SCALE GENOMIC DNA]</scope>
    <source>
        <strain evidence="2 3">PL171</strain>
    </source>
</reference>
<name>A0A1Y2HAS8_9FUNG</name>
<evidence type="ECO:0000313" key="2">
    <source>
        <dbReference type="EMBL" id="ORZ31710.1"/>
    </source>
</evidence>
<dbReference type="GO" id="GO:0051015">
    <property type="term" value="F:actin filament binding"/>
    <property type="evidence" value="ECO:0007669"/>
    <property type="project" value="TreeGrafter"/>
</dbReference>
<dbReference type="GO" id="GO:0007015">
    <property type="term" value="P:actin filament organization"/>
    <property type="evidence" value="ECO:0007669"/>
    <property type="project" value="InterPro"/>
</dbReference>
<gene>
    <name evidence="2" type="ORF">BCR44DRAFT_117526</name>
</gene>
<dbReference type="GO" id="GO:0015629">
    <property type="term" value="C:actin cytoskeleton"/>
    <property type="evidence" value="ECO:0007669"/>
    <property type="project" value="InterPro"/>
</dbReference>
<feature type="region of interest" description="Disordered" evidence="1">
    <location>
        <begin position="182"/>
        <end position="228"/>
    </location>
</feature>
<dbReference type="AlphaFoldDB" id="A0A1Y2HAS8"/>
<evidence type="ECO:0000313" key="3">
    <source>
        <dbReference type="Proteomes" id="UP000193411"/>
    </source>
</evidence>
<dbReference type="InterPro" id="IPR029982">
    <property type="entry name" value="Kptn"/>
</dbReference>
<feature type="non-terminal residue" evidence="2">
    <location>
        <position position="647"/>
    </location>
</feature>
<feature type="region of interest" description="Disordered" evidence="1">
    <location>
        <begin position="1"/>
        <end position="70"/>
    </location>
</feature>